<keyword evidence="1" id="KW-1133">Transmembrane helix</keyword>
<evidence type="ECO:0000256" key="1">
    <source>
        <dbReference type="SAM" id="Phobius"/>
    </source>
</evidence>
<evidence type="ECO:0000313" key="3">
    <source>
        <dbReference type="Proteomes" id="UP000481861"/>
    </source>
</evidence>
<organism evidence="2 3">
    <name type="scientific">Massariosphaeria phaeospora</name>
    <dbReference type="NCBI Taxonomy" id="100035"/>
    <lineage>
        <taxon>Eukaryota</taxon>
        <taxon>Fungi</taxon>
        <taxon>Dikarya</taxon>
        <taxon>Ascomycota</taxon>
        <taxon>Pezizomycotina</taxon>
        <taxon>Dothideomycetes</taxon>
        <taxon>Pleosporomycetidae</taxon>
        <taxon>Pleosporales</taxon>
        <taxon>Pleosporales incertae sedis</taxon>
        <taxon>Massariosphaeria</taxon>
    </lineage>
</organism>
<evidence type="ECO:0000313" key="2">
    <source>
        <dbReference type="EMBL" id="KAF2869501.1"/>
    </source>
</evidence>
<reference evidence="2 3" key="1">
    <citation type="submission" date="2020-01" db="EMBL/GenBank/DDBJ databases">
        <authorList>
            <consortium name="DOE Joint Genome Institute"/>
            <person name="Haridas S."/>
            <person name="Albert R."/>
            <person name="Binder M."/>
            <person name="Bloem J."/>
            <person name="Labutti K."/>
            <person name="Salamov A."/>
            <person name="Andreopoulos B."/>
            <person name="Baker S.E."/>
            <person name="Barry K."/>
            <person name="Bills G."/>
            <person name="Bluhm B.H."/>
            <person name="Cannon C."/>
            <person name="Castanera R."/>
            <person name="Culley D.E."/>
            <person name="Daum C."/>
            <person name="Ezra D."/>
            <person name="Gonzalez J.B."/>
            <person name="Henrissat B."/>
            <person name="Kuo A."/>
            <person name="Liang C."/>
            <person name="Lipzen A."/>
            <person name="Lutzoni F."/>
            <person name="Magnuson J."/>
            <person name="Mondo S."/>
            <person name="Nolan M."/>
            <person name="Ohm R."/>
            <person name="Pangilinan J."/>
            <person name="Park H.-J.H."/>
            <person name="Ramirez L."/>
            <person name="Alfaro M."/>
            <person name="Sun H."/>
            <person name="Tritt A."/>
            <person name="Yoshinaga Y."/>
            <person name="Zwiers L.-H.L."/>
            <person name="Turgeon B.G."/>
            <person name="Goodwin S.B."/>
            <person name="Spatafora J.W."/>
            <person name="Crous P.W."/>
            <person name="Grigoriev I.V."/>
        </authorList>
    </citation>
    <scope>NUCLEOTIDE SEQUENCE [LARGE SCALE GENOMIC DNA]</scope>
    <source>
        <strain evidence="2 3">CBS 611.86</strain>
    </source>
</reference>
<feature type="transmembrane region" description="Helical" evidence="1">
    <location>
        <begin position="12"/>
        <end position="32"/>
    </location>
</feature>
<gene>
    <name evidence="2" type="ORF">BDV95DRAFT_596492</name>
</gene>
<keyword evidence="1" id="KW-0812">Transmembrane</keyword>
<proteinExistence type="predicted"/>
<keyword evidence="1" id="KW-0472">Membrane</keyword>
<name>A0A7C8M6Z3_9PLEO</name>
<feature type="transmembrane region" description="Helical" evidence="1">
    <location>
        <begin position="154"/>
        <end position="173"/>
    </location>
</feature>
<accession>A0A7C8M6Z3</accession>
<feature type="transmembrane region" description="Helical" evidence="1">
    <location>
        <begin position="179"/>
        <end position="199"/>
    </location>
</feature>
<keyword evidence="3" id="KW-1185">Reference proteome</keyword>
<sequence length="312" mass="35258">MADTDSPLSTTASVIAILTLVYAIGISLSIYAKAVYQSERNLKSLARRVEYGESALLHMRDRMLREAEREGLYGGKLYDRKEEEKSELKVLAKKLDVAHQTWEQCTSDWQQFMKLSADGSWGVFGTAPFAPISDPILVLAVWPAMIEHRAIPWIAVRTLATMVYWCVGVSIFLVLAPSWLAVALLYDAVVLCYNGLVWMDLRRTVQRIRWATAQGDIANRMQEVESSISDLRVQVLLRLLERSQHATETVHDHLHFLQEKVMSAIADPGMAKRWLDDRNISTIVDTEPDTKNEELGNSEYGVKSDICNLDSL</sequence>
<dbReference type="Proteomes" id="UP000481861">
    <property type="component" value="Unassembled WGS sequence"/>
</dbReference>
<protein>
    <submittedName>
        <fullName evidence="2">Uncharacterized protein</fullName>
    </submittedName>
</protein>
<dbReference type="EMBL" id="JAADJZ010000016">
    <property type="protein sequence ID" value="KAF2869501.1"/>
    <property type="molecule type" value="Genomic_DNA"/>
</dbReference>
<dbReference type="AlphaFoldDB" id="A0A7C8M6Z3"/>
<comment type="caution">
    <text evidence="2">The sequence shown here is derived from an EMBL/GenBank/DDBJ whole genome shotgun (WGS) entry which is preliminary data.</text>
</comment>